<sequence length="20" mass="2510">MKQWVRLHWPKSFTQTTFTS</sequence>
<name>A0A2P2QDP0_RHIMU</name>
<dbReference type="EMBL" id="GGEC01084571">
    <property type="protein sequence ID" value="MBX65055.1"/>
    <property type="molecule type" value="Transcribed_RNA"/>
</dbReference>
<proteinExistence type="predicted"/>
<reference evidence="1" key="1">
    <citation type="submission" date="2018-02" db="EMBL/GenBank/DDBJ databases">
        <title>Rhizophora mucronata_Transcriptome.</title>
        <authorList>
            <person name="Meera S.P."/>
            <person name="Sreeshan A."/>
            <person name="Augustine A."/>
        </authorList>
    </citation>
    <scope>NUCLEOTIDE SEQUENCE</scope>
    <source>
        <tissue evidence="1">Leaf</tissue>
    </source>
</reference>
<dbReference type="AlphaFoldDB" id="A0A2P2QDP0"/>
<organism evidence="1">
    <name type="scientific">Rhizophora mucronata</name>
    <name type="common">Asiatic mangrove</name>
    <dbReference type="NCBI Taxonomy" id="61149"/>
    <lineage>
        <taxon>Eukaryota</taxon>
        <taxon>Viridiplantae</taxon>
        <taxon>Streptophyta</taxon>
        <taxon>Embryophyta</taxon>
        <taxon>Tracheophyta</taxon>
        <taxon>Spermatophyta</taxon>
        <taxon>Magnoliopsida</taxon>
        <taxon>eudicotyledons</taxon>
        <taxon>Gunneridae</taxon>
        <taxon>Pentapetalae</taxon>
        <taxon>rosids</taxon>
        <taxon>fabids</taxon>
        <taxon>Malpighiales</taxon>
        <taxon>Rhizophoraceae</taxon>
        <taxon>Rhizophora</taxon>
    </lineage>
</organism>
<protein>
    <submittedName>
        <fullName evidence="1">Uncharacterized protein</fullName>
    </submittedName>
</protein>
<accession>A0A2P2QDP0</accession>
<evidence type="ECO:0000313" key="1">
    <source>
        <dbReference type="EMBL" id="MBX65055.1"/>
    </source>
</evidence>